<dbReference type="SMART" id="SM00028">
    <property type="entry name" value="TPR"/>
    <property type="match status" value="2"/>
</dbReference>
<keyword evidence="2" id="KW-1133">Transmembrane helix</keyword>
<evidence type="ECO:0000259" key="3">
    <source>
        <dbReference type="Pfam" id="PF13290"/>
    </source>
</evidence>
<dbReference type="Gene3D" id="1.25.40.10">
    <property type="entry name" value="Tetratricopeptide repeat domain"/>
    <property type="match status" value="1"/>
</dbReference>
<dbReference type="Pfam" id="PF14559">
    <property type="entry name" value="TPR_19"/>
    <property type="match status" value="1"/>
</dbReference>
<organism evidence="4 5">
    <name type="scientific">Eubacterium oxidoreducens</name>
    <dbReference type="NCBI Taxonomy" id="1732"/>
    <lineage>
        <taxon>Bacteria</taxon>
        <taxon>Bacillati</taxon>
        <taxon>Bacillota</taxon>
        <taxon>Clostridia</taxon>
        <taxon>Eubacteriales</taxon>
        <taxon>Eubacteriaceae</taxon>
        <taxon>Eubacterium</taxon>
    </lineage>
</organism>
<evidence type="ECO:0000313" key="4">
    <source>
        <dbReference type="EMBL" id="SDB09106.1"/>
    </source>
</evidence>
<feature type="repeat" description="TPR" evidence="1">
    <location>
        <begin position="133"/>
        <end position="166"/>
    </location>
</feature>
<reference evidence="4 5" key="1">
    <citation type="submission" date="2016-10" db="EMBL/GenBank/DDBJ databases">
        <authorList>
            <person name="de Groot N.N."/>
        </authorList>
    </citation>
    <scope>NUCLEOTIDE SEQUENCE [LARGE SCALE GENOMIC DNA]</scope>
    <source>
        <strain evidence="4 5">DSM 3217</strain>
    </source>
</reference>
<gene>
    <name evidence="4" type="ORF">SAMN02910417_00658</name>
</gene>
<dbReference type="AlphaFoldDB" id="A0A1G6AL37"/>
<dbReference type="PROSITE" id="PS50005">
    <property type="entry name" value="TPR"/>
    <property type="match status" value="2"/>
</dbReference>
<dbReference type="InterPro" id="IPR059177">
    <property type="entry name" value="GH29D-like_dom"/>
</dbReference>
<keyword evidence="2" id="KW-0472">Membrane</keyword>
<keyword evidence="5" id="KW-1185">Reference proteome</keyword>
<dbReference type="Proteomes" id="UP000199228">
    <property type="component" value="Unassembled WGS sequence"/>
</dbReference>
<accession>A0A1G6AL37</accession>
<dbReference type="SUPFAM" id="SSF48452">
    <property type="entry name" value="TPR-like"/>
    <property type="match status" value="1"/>
</dbReference>
<dbReference type="RefSeq" id="WP_090172175.1">
    <property type="nucleotide sequence ID" value="NZ_FMXR01000006.1"/>
</dbReference>
<keyword evidence="1" id="KW-0802">TPR repeat</keyword>
<sequence length="375" mass="42505">MICKKCGAKLRDNCIYCSKCGTEARIVPDYSFEDDYVVNLEKEDKPKEVTEIPQQGRKEKACSKKKKKWIRLFILVIVIICCVILFTVILLQSKYQKSYDWHYSQGYEAYEKADYDAAVEHFEACIELDESQALPYVYLGKIAFKSDDIQEAISYYEKAIEADSDCEKAYKALKSYYSDNEDYNAINKLMEDASDTIISKVFSEYTIDAPVANPTSGTYENLIIEFEESDYEIYYTLNGKSPKTSGKKYSDPIVMDEEGTYTLTAVSKDSRGIFSKEVSFEYQVSYNVPDMPQVSPDGGTFESPATITITVPSGCSAYYSWKQSVPDENSTKYTKPIQVPEGNNILSVVIISDNGISSGIFRGNYVYLPDVLEEE</sequence>
<evidence type="ECO:0000256" key="1">
    <source>
        <dbReference type="PROSITE-ProRule" id="PRU00339"/>
    </source>
</evidence>
<name>A0A1G6AL37_EUBOX</name>
<dbReference type="STRING" id="1732.SAMN02910417_00658"/>
<evidence type="ECO:0000313" key="5">
    <source>
        <dbReference type="Proteomes" id="UP000199228"/>
    </source>
</evidence>
<protein>
    <submittedName>
        <fullName evidence="4">TPR repeat-containing protein</fullName>
    </submittedName>
</protein>
<feature type="transmembrane region" description="Helical" evidence="2">
    <location>
        <begin position="69"/>
        <end position="91"/>
    </location>
</feature>
<evidence type="ECO:0000256" key="2">
    <source>
        <dbReference type="SAM" id="Phobius"/>
    </source>
</evidence>
<proteinExistence type="predicted"/>
<keyword evidence="2" id="KW-0812">Transmembrane</keyword>
<feature type="domain" description="GH29D-like beta-sandwich" evidence="3">
    <location>
        <begin position="296"/>
        <end position="360"/>
    </location>
</feature>
<dbReference type="Pfam" id="PF13290">
    <property type="entry name" value="CHB_HEX_C_1"/>
    <property type="match status" value="2"/>
</dbReference>
<dbReference type="EMBL" id="FMXR01000006">
    <property type="protein sequence ID" value="SDB09106.1"/>
    <property type="molecule type" value="Genomic_DNA"/>
</dbReference>
<dbReference type="InterPro" id="IPR019734">
    <property type="entry name" value="TPR_rpt"/>
</dbReference>
<dbReference type="OrthoDB" id="9802197at2"/>
<dbReference type="InterPro" id="IPR011990">
    <property type="entry name" value="TPR-like_helical_dom_sf"/>
</dbReference>
<feature type="domain" description="GH29D-like beta-sandwich" evidence="3">
    <location>
        <begin position="214"/>
        <end position="270"/>
    </location>
</feature>
<feature type="repeat" description="TPR" evidence="1">
    <location>
        <begin position="99"/>
        <end position="132"/>
    </location>
</feature>